<keyword evidence="1" id="KW-1133">Transmembrane helix</keyword>
<keyword evidence="1" id="KW-0472">Membrane</keyword>
<dbReference type="EMBL" id="VWSH01000002">
    <property type="protein sequence ID" value="KAA5534507.1"/>
    <property type="molecule type" value="Genomic_DNA"/>
</dbReference>
<gene>
    <name evidence="2" type="ORF">F0919_07755</name>
</gene>
<keyword evidence="1" id="KW-0812">Transmembrane</keyword>
<proteinExistence type="predicted"/>
<feature type="transmembrane region" description="Helical" evidence="1">
    <location>
        <begin position="20"/>
        <end position="37"/>
    </location>
</feature>
<evidence type="ECO:0000256" key="1">
    <source>
        <dbReference type="SAM" id="Phobius"/>
    </source>
</evidence>
<accession>A0A5M6CHI3</accession>
<dbReference type="AlphaFoldDB" id="A0A5M6CHI3"/>
<organism evidence="2 3">
    <name type="scientific">Taibaiella lutea</name>
    <dbReference type="NCBI Taxonomy" id="2608001"/>
    <lineage>
        <taxon>Bacteria</taxon>
        <taxon>Pseudomonadati</taxon>
        <taxon>Bacteroidota</taxon>
        <taxon>Chitinophagia</taxon>
        <taxon>Chitinophagales</taxon>
        <taxon>Chitinophagaceae</taxon>
        <taxon>Taibaiella</taxon>
    </lineage>
</organism>
<reference evidence="2 3" key="1">
    <citation type="submission" date="2019-09" db="EMBL/GenBank/DDBJ databases">
        <title>Genome sequence and assembly of Taibaiella sp.</title>
        <authorList>
            <person name="Chhetri G."/>
        </authorList>
    </citation>
    <scope>NUCLEOTIDE SEQUENCE [LARGE SCALE GENOMIC DNA]</scope>
    <source>
        <strain evidence="2 3">KVB11</strain>
    </source>
</reference>
<dbReference type="RefSeq" id="WP_150032187.1">
    <property type="nucleotide sequence ID" value="NZ_VWSH01000002.1"/>
</dbReference>
<keyword evidence="3" id="KW-1185">Reference proteome</keyword>
<name>A0A5M6CHI3_9BACT</name>
<evidence type="ECO:0000313" key="3">
    <source>
        <dbReference type="Proteomes" id="UP000323632"/>
    </source>
</evidence>
<evidence type="ECO:0000313" key="2">
    <source>
        <dbReference type="EMBL" id="KAA5534507.1"/>
    </source>
</evidence>
<feature type="transmembrane region" description="Helical" evidence="1">
    <location>
        <begin position="49"/>
        <end position="71"/>
    </location>
</feature>
<protein>
    <submittedName>
        <fullName evidence="2">Uncharacterized protein</fullName>
    </submittedName>
</protein>
<dbReference type="Proteomes" id="UP000323632">
    <property type="component" value="Unassembled WGS sequence"/>
</dbReference>
<sequence>MVEFLLLSSYFYQYVFEKKYRKQILIVLSLVAVYFVVDTCVHSILQPNYIGAAIFYSLYILFAVFGLYKVLKGIEYLMIEKSPLFIFCIAFLIYASGSFIILLFEHELRETNKEFIKFMWCYVRNPMNILKNLLIGYGLILMNKNKQVAG</sequence>
<comment type="caution">
    <text evidence="2">The sequence shown here is derived from an EMBL/GenBank/DDBJ whole genome shotgun (WGS) entry which is preliminary data.</text>
</comment>
<feature type="transmembrane region" description="Helical" evidence="1">
    <location>
        <begin position="83"/>
        <end position="104"/>
    </location>
</feature>